<dbReference type="InterPro" id="IPR020613">
    <property type="entry name" value="Thiolase_CS"/>
</dbReference>
<dbReference type="InterPro" id="IPR020616">
    <property type="entry name" value="Thiolase_N"/>
</dbReference>
<dbReference type="InterPro" id="IPR020610">
    <property type="entry name" value="Thiolase_AS"/>
</dbReference>
<dbReference type="PANTHER" id="PTHR43853">
    <property type="entry name" value="3-KETOACYL-COA THIOLASE, PEROXISOMAL"/>
    <property type="match status" value="1"/>
</dbReference>
<feature type="compositionally biased region" description="Polar residues" evidence="11">
    <location>
        <begin position="1"/>
        <end position="15"/>
    </location>
</feature>
<keyword evidence="4 10" id="KW-0808">Transferase</keyword>
<evidence type="ECO:0000256" key="4">
    <source>
        <dbReference type="ARBA" id="ARBA00022679"/>
    </source>
</evidence>
<dbReference type="InterPro" id="IPR050215">
    <property type="entry name" value="Thiolase-like_sf_Thiolase"/>
</dbReference>
<feature type="domain" description="Thiolase C-terminal" evidence="13">
    <location>
        <begin position="264"/>
        <end position="383"/>
    </location>
</feature>
<evidence type="ECO:0000256" key="8">
    <source>
        <dbReference type="ARBA" id="ARBA00047605"/>
    </source>
</evidence>
<evidence type="ECO:0000256" key="2">
    <source>
        <dbReference type="ARBA" id="ARBA00004872"/>
    </source>
</evidence>
<dbReference type="GeneID" id="27725941"/>
<dbReference type="InterPro" id="IPR020617">
    <property type="entry name" value="Thiolase_C"/>
</dbReference>
<dbReference type="PROSITE" id="PS00099">
    <property type="entry name" value="THIOLASE_3"/>
    <property type="match status" value="1"/>
</dbReference>
<proteinExistence type="inferred from homology"/>
<dbReference type="Proteomes" id="UP000028545">
    <property type="component" value="Unassembled WGS sequence"/>
</dbReference>
<gene>
    <name evidence="14" type="ORF">SAPIO_CDS6869</name>
</gene>
<dbReference type="EC" id="2.3.1.16" evidence="7"/>
<dbReference type="NCBIfam" id="TIGR01930">
    <property type="entry name" value="AcCoA-C-Actrans"/>
    <property type="match status" value="1"/>
</dbReference>
<keyword evidence="6 10" id="KW-0012">Acyltransferase</keyword>
<dbReference type="CDD" id="cd00751">
    <property type="entry name" value="thiolase"/>
    <property type="match status" value="1"/>
</dbReference>
<dbReference type="PIRSF" id="PIRSF000429">
    <property type="entry name" value="Ac-CoA_Ac_transf"/>
    <property type="match status" value="1"/>
</dbReference>
<evidence type="ECO:0000259" key="13">
    <source>
        <dbReference type="Pfam" id="PF02803"/>
    </source>
</evidence>
<dbReference type="EMBL" id="JOWA01000108">
    <property type="protein sequence ID" value="KEZ41697.1"/>
    <property type="molecule type" value="Genomic_DNA"/>
</dbReference>
<comment type="catalytic activity">
    <reaction evidence="8">
        <text>an acyl-CoA + acetyl-CoA = a 3-oxoacyl-CoA + CoA</text>
        <dbReference type="Rhea" id="RHEA:21564"/>
        <dbReference type="ChEBI" id="CHEBI:57287"/>
        <dbReference type="ChEBI" id="CHEBI:57288"/>
        <dbReference type="ChEBI" id="CHEBI:58342"/>
        <dbReference type="ChEBI" id="CHEBI:90726"/>
        <dbReference type="EC" id="2.3.1.16"/>
    </reaction>
</comment>
<feature type="region of interest" description="Disordered" evidence="11">
    <location>
        <begin position="1"/>
        <end position="28"/>
    </location>
</feature>
<feature type="active site" description="Proton acceptor" evidence="9">
    <location>
        <position position="341"/>
    </location>
</feature>
<reference evidence="14 15" key="1">
    <citation type="journal article" date="2014" name="Genome Announc.">
        <title>Draft genome sequence of the pathogenic fungus Scedosporium apiospermum.</title>
        <authorList>
            <person name="Vandeputte P."/>
            <person name="Ghamrawi S."/>
            <person name="Rechenmann M."/>
            <person name="Iltis A."/>
            <person name="Giraud S."/>
            <person name="Fleury M."/>
            <person name="Thornton C."/>
            <person name="Delhaes L."/>
            <person name="Meyer W."/>
            <person name="Papon N."/>
            <person name="Bouchara J.P."/>
        </authorList>
    </citation>
    <scope>NUCLEOTIDE SEQUENCE [LARGE SCALE GENOMIC DNA]</scope>
    <source>
        <strain evidence="14 15">IHEM 14462</strain>
    </source>
</reference>
<evidence type="ECO:0000256" key="7">
    <source>
        <dbReference type="ARBA" id="ARBA00024073"/>
    </source>
</evidence>
<dbReference type="Gene3D" id="3.40.47.10">
    <property type="match status" value="2"/>
</dbReference>
<name>A0A084G2Y5_PSEDA</name>
<comment type="caution">
    <text evidence="14">The sequence shown here is derived from an EMBL/GenBank/DDBJ whole genome shotgun (WGS) entry which is preliminary data.</text>
</comment>
<evidence type="ECO:0000256" key="6">
    <source>
        <dbReference type="ARBA" id="ARBA00023315"/>
    </source>
</evidence>
<dbReference type="GO" id="GO:0010124">
    <property type="term" value="P:phenylacetate catabolic process"/>
    <property type="evidence" value="ECO:0007669"/>
    <property type="project" value="TreeGrafter"/>
</dbReference>
<dbReference type="HOGENOM" id="CLU_031026_1_1_1"/>
<evidence type="ECO:0000256" key="1">
    <source>
        <dbReference type="ARBA" id="ARBA00001958"/>
    </source>
</evidence>
<feature type="active site" description="Proton acceptor" evidence="9">
    <location>
        <position position="371"/>
    </location>
</feature>
<evidence type="ECO:0000259" key="12">
    <source>
        <dbReference type="Pfam" id="PF00108"/>
    </source>
</evidence>
<dbReference type="AlphaFoldDB" id="A0A084G2Y5"/>
<comment type="similarity">
    <text evidence="3 10">Belongs to the thiolase-like superfamily. Thiolase family.</text>
</comment>
<dbReference type="GO" id="GO:0006635">
    <property type="term" value="P:fatty acid beta-oxidation"/>
    <property type="evidence" value="ECO:0007669"/>
    <property type="project" value="TreeGrafter"/>
</dbReference>
<dbReference type="PANTHER" id="PTHR43853:SF10">
    <property type="entry name" value="ACETYL-COA C-ACETYLTRANSFERASE"/>
    <property type="match status" value="1"/>
</dbReference>
<keyword evidence="15" id="KW-1185">Reference proteome</keyword>
<dbReference type="Pfam" id="PF00108">
    <property type="entry name" value="Thiolase_N"/>
    <property type="match status" value="1"/>
</dbReference>
<dbReference type="VEuPathDB" id="FungiDB:SAPIO_CDS6869"/>
<organism evidence="14 15">
    <name type="scientific">Pseudallescheria apiosperma</name>
    <name type="common">Scedosporium apiospermum</name>
    <dbReference type="NCBI Taxonomy" id="563466"/>
    <lineage>
        <taxon>Eukaryota</taxon>
        <taxon>Fungi</taxon>
        <taxon>Dikarya</taxon>
        <taxon>Ascomycota</taxon>
        <taxon>Pezizomycotina</taxon>
        <taxon>Sordariomycetes</taxon>
        <taxon>Hypocreomycetidae</taxon>
        <taxon>Microascales</taxon>
        <taxon>Microascaceae</taxon>
        <taxon>Scedosporium</taxon>
    </lineage>
</organism>
<feature type="active site" description="Acyl-thioester intermediate" evidence="9">
    <location>
        <position position="85"/>
    </location>
</feature>
<dbReference type="SUPFAM" id="SSF53901">
    <property type="entry name" value="Thiolase-like"/>
    <property type="match status" value="1"/>
</dbReference>
<dbReference type="PROSITE" id="PS00737">
    <property type="entry name" value="THIOLASE_2"/>
    <property type="match status" value="1"/>
</dbReference>
<keyword evidence="5" id="KW-0630">Potassium</keyword>
<evidence type="ECO:0000256" key="3">
    <source>
        <dbReference type="ARBA" id="ARBA00010982"/>
    </source>
</evidence>
<dbReference type="InterPro" id="IPR002155">
    <property type="entry name" value="Thiolase"/>
</dbReference>
<evidence type="ECO:0000256" key="5">
    <source>
        <dbReference type="ARBA" id="ARBA00022958"/>
    </source>
</evidence>
<dbReference type="PROSITE" id="PS00098">
    <property type="entry name" value="THIOLASE_1"/>
    <property type="match status" value="1"/>
</dbReference>
<feature type="domain" description="Thiolase N-terminal" evidence="12">
    <location>
        <begin position="37"/>
        <end position="254"/>
    </location>
</feature>
<dbReference type="OMA" id="QCGSGIN"/>
<evidence type="ECO:0000256" key="10">
    <source>
        <dbReference type="RuleBase" id="RU003557"/>
    </source>
</evidence>
<protein>
    <recommendedName>
        <fullName evidence="7">acetyl-CoA C-acyltransferase</fullName>
        <ecNumber evidence="7">2.3.1.16</ecNumber>
    </recommendedName>
</protein>
<sequence length="386" mass="41242">MSTAQQRLASISSQLAAPPNSKRNLLRKDPDDIAVREKSNLDPATVEEIVLGNVHHPFPSFPLRAAAIAAGFPPTTATSTVSRWCSSGLLAVQSVAGQILSGAIDIGIAVGAENMSRNGEIKADLDETLTSIPQIHDLTMPMGWTSENVAAEFNVTREEQDEYAAETWRRAEISQKAGWPVEEIVPITTQWKHPQTSEAKTVTVTKDEGIRYGTTKETLAKLRGAFPKWPPSTTTAGNASQLTDGAAALVLMKRKTAEKLGQPILGRFVTSTVVGLEPRIMGIGPAYAIPKVLSKVGLSKDEIDIFEINEAFASMAAYCVKELGLPREKVNPRGGAIAFGHPLGCTGTRQIVTALAELKRQGKQIAVTSMCVGTGMGMASVIVSEQ</sequence>
<dbReference type="Pfam" id="PF02803">
    <property type="entry name" value="Thiolase_C"/>
    <property type="match status" value="1"/>
</dbReference>
<dbReference type="InterPro" id="IPR020615">
    <property type="entry name" value="Thiolase_acyl_enz_int_AS"/>
</dbReference>
<dbReference type="GO" id="GO:0003988">
    <property type="term" value="F:acetyl-CoA C-acyltransferase activity"/>
    <property type="evidence" value="ECO:0007669"/>
    <property type="project" value="UniProtKB-EC"/>
</dbReference>
<evidence type="ECO:0000313" key="14">
    <source>
        <dbReference type="EMBL" id="KEZ41697.1"/>
    </source>
</evidence>
<dbReference type="RefSeq" id="XP_016641496.1">
    <property type="nucleotide sequence ID" value="XM_016788859.1"/>
</dbReference>
<dbReference type="InterPro" id="IPR016039">
    <property type="entry name" value="Thiolase-like"/>
</dbReference>
<evidence type="ECO:0000313" key="15">
    <source>
        <dbReference type="Proteomes" id="UP000028545"/>
    </source>
</evidence>
<evidence type="ECO:0000256" key="11">
    <source>
        <dbReference type="SAM" id="MobiDB-lite"/>
    </source>
</evidence>
<dbReference type="GO" id="GO:0005777">
    <property type="term" value="C:peroxisome"/>
    <property type="evidence" value="ECO:0007669"/>
    <property type="project" value="TreeGrafter"/>
</dbReference>
<dbReference type="OrthoDB" id="5404651at2759"/>
<dbReference type="KEGG" id="sapo:SAPIO_CDS6869"/>
<comment type="cofactor">
    <cofactor evidence="1">
        <name>K(+)</name>
        <dbReference type="ChEBI" id="CHEBI:29103"/>
    </cofactor>
</comment>
<evidence type="ECO:0000256" key="9">
    <source>
        <dbReference type="PIRSR" id="PIRSR000429-1"/>
    </source>
</evidence>
<accession>A0A084G2Y5</accession>
<comment type="pathway">
    <text evidence="2">Lipid metabolism; fatty acid metabolism.</text>
</comment>